<evidence type="ECO:0000313" key="3">
    <source>
        <dbReference type="Proteomes" id="UP000019678"/>
    </source>
</evidence>
<keyword evidence="3" id="KW-1185">Reference proteome</keyword>
<accession>A0A017T3H5</accession>
<keyword evidence="1" id="KW-0732">Signal</keyword>
<name>A0A017T3H5_9BACT</name>
<dbReference type="AlphaFoldDB" id="A0A017T3H5"/>
<dbReference type="EMBL" id="ASRX01000042">
    <property type="protein sequence ID" value="EYF03798.1"/>
    <property type="molecule type" value="Genomic_DNA"/>
</dbReference>
<dbReference type="InterPro" id="IPR006311">
    <property type="entry name" value="TAT_signal"/>
</dbReference>
<gene>
    <name evidence="2" type="ORF">CAP_5228</name>
</gene>
<proteinExistence type="predicted"/>
<reference evidence="2 3" key="1">
    <citation type="submission" date="2013-05" db="EMBL/GenBank/DDBJ databases">
        <title>Genome assembly of Chondromyces apiculatus DSM 436.</title>
        <authorList>
            <person name="Sharma G."/>
            <person name="Khatri I."/>
            <person name="Kaur C."/>
            <person name="Mayilraj S."/>
            <person name="Subramanian S."/>
        </authorList>
    </citation>
    <scope>NUCLEOTIDE SEQUENCE [LARGE SCALE GENOMIC DNA]</scope>
    <source>
        <strain evidence="2 3">DSM 436</strain>
    </source>
</reference>
<dbReference type="PROSITE" id="PS51318">
    <property type="entry name" value="TAT"/>
    <property type="match status" value="1"/>
</dbReference>
<comment type="caution">
    <text evidence="2">The sequence shown here is derived from an EMBL/GenBank/DDBJ whole genome shotgun (WGS) entry which is preliminary data.</text>
</comment>
<dbReference type="STRING" id="1192034.CAP_5228"/>
<organism evidence="2 3">
    <name type="scientific">Chondromyces apiculatus DSM 436</name>
    <dbReference type="NCBI Taxonomy" id="1192034"/>
    <lineage>
        <taxon>Bacteria</taxon>
        <taxon>Pseudomonadati</taxon>
        <taxon>Myxococcota</taxon>
        <taxon>Polyangia</taxon>
        <taxon>Polyangiales</taxon>
        <taxon>Polyangiaceae</taxon>
        <taxon>Chondromyces</taxon>
    </lineage>
</organism>
<protein>
    <submittedName>
        <fullName evidence="2">Uncharacterized protein</fullName>
    </submittedName>
</protein>
<dbReference type="Proteomes" id="UP000019678">
    <property type="component" value="Unassembled WGS sequence"/>
</dbReference>
<feature type="chain" id="PRO_5001499914" evidence="1">
    <location>
        <begin position="33"/>
        <end position="344"/>
    </location>
</feature>
<evidence type="ECO:0000256" key="1">
    <source>
        <dbReference type="SAM" id="SignalP"/>
    </source>
</evidence>
<evidence type="ECO:0000313" key="2">
    <source>
        <dbReference type="EMBL" id="EYF03798.1"/>
    </source>
</evidence>
<dbReference type="RefSeq" id="WP_044245380.1">
    <property type="nucleotide sequence ID" value="NZ_ASRX01000042.1"/>
</dbReference>
<feature type="signal peptide" evidence="1">
    <location>
        <begin position="1"/>
        <end position="32"/>
    </location>
</feature>
<sequence>MTSPRRRDLLAGAAYGALATALALLAPACTGAAPAHPPPRPVAPPLPPLATTDLTRLLPLAGLRWLLLLKPREIAAVPWLIPWIGVIAPEQNLDRFAAATGVDLRQLPEVVIASYPDALVYLARHTGDPATVERLFRARLTGNVRRAAERPDLVRLSGDLGTARRTLVLLGADAAGLQDGGSTTRGPARIATLYALGKLRRSPTVLTEEPLRSLAARLDPAPLRALAPGPFEGELARGARGLLAGATALGVTARPGTQEKILVEIVITGDFTTSAPEAREALLAAWNELGLTPLGQLLGLDTPDAPPVASHAPDAVALSIALDPALLARGLKALTSAEVEEIMR</sequence>
<dbReference type="OrthoDB" id="5514165at2"/>